<evidence type="ECO:0000259" key="1">
    <source>
        <dbReference type="Pfam" id="PF08823"/>
    </source>
</evidence>
<feature type="domain" description="Putative peptidoglycan binding" evidence="1">
    <location>
        <begin position="214"/>
        <end position="285"/>
    </location>
</feature>
<name>A0ABT9J038_9BACL</name>
<dbReference type="InterPro" id="IPR029055">
    <property type="entry name" value="Ntn_hydrolases_N"/>
</dbReference>
<comment type="caution">
    <text evidence="2">The sequence shown here is derived from an EMBL/GenBank/DDBJ whole genome shotgun (WGS) entry which is preliminary data.</text>
</comment>
<dbReference type="Proteomes" id="UP001231941">
    <property type="component" value="Unassembled WGS sequence"/>
</dbReference>
<reference evidence="2 3" key="1">
    <citation type="submission" date="2023-08" db="EMBL/GenBank/DDBJ databases">
        <authorList>
            <person name="Park J.-S."/>
        </authorList>
    </citation>
    <scope>NUCLEOTIDE SEQUENCE [LARGE SCALE GENOMIC DNA]</scope>
    <source>
        <strain evidence="2 3">2205SS18-9</strain>
    </source>
</reference>
<dbReference type="InterPro" id="IPR014927">
    <property type="entry name" value="PG-bd_2"/>
</dbReference>
<accession>A0ABT9J038</accession>
<dbReference type="Pfam" id="PF08823">
    <property type="entry name" value="PG_binding_2"/>
    <property type="match status" value="1"/>
</dbReference>
<dbReference type="RefSeq" id="WP_305991691.1">
    <property type="nucleotide sequence ID" value="NZ_JAVAMP010000003.1"/>
</dbReference>
<dbReference type="InterPro" id="IPR010430">
    <property type="entry name" value="DUF1028"/>
</dbReference>
<keyword evidence="3" id="KW-1185">Reference proteome</keyword>
<evidence type="ECO:0000313" key="2">
    <source>
        <dbReference type="EMBL" id="MDP5274380.1"/>
    </source>
</evidence>
<gene>
    <name evidence="2" type="ORF">Q5Y73_09685</name>
</gene>
<dbReference type="Gene3D" id="3.60.20.10">
    <property type="entry name" value="Glutamine Phosphoribosylpyrophosphate, subunit 1, domain 1"/>
    <property type="match status" value="1"/>
</dbReference>
<dbReference type="SUPFAM" id="SSF56235">
    <property type="entry name" value="N-terminal nucleophile aminohydrolases (Ntn hydrolases)"/>
    <property type="match status" value="1"/>
</dbReference>
<dbReference type="EMBL" id="JAVAMP010000003">
    <property type="protein sequence ID" value="MDP5274380.1"/>
    <property type="molecule type" value="Genomic_DNA"/>
</dbReference>
<proteinExistence type="predicted"/>
<dbReference type="PANTHER" id="PTHR39328:SF1">
    <property type="entry name" value="BLL2871 PROTEIN"/>
    <property type="match status" value="1"/>
</dbReference>
<organism evidence="2 3">
    <name type="scientific">Chengkuizengella axinellae</name>
    <dbReference type="NCBI Taxonomy" id="3064388"/>
    <lineage>
        <taxon>Bacteria</taxon>
        <taxon>Bacillati</taxon>
        <taxon>Bacillota</taxon>
        <taxon>Bacilli</taxon>
        <taxon>Bacillales</taxon>
        <taxon>Paenibacillaceae</taxon>
        <taxon>Chengkuizengella</taxon>
    </lineage>
</organism>
<protein>
    <submittedName>
        <fullName evidence="2">DUF1028 domain-containing protein</fullName>
    </submittedName>
</protein>
<dbReference type="Pfam" id="PF06267">
    <property type="entry name" value="DUF1028"/>
    <property type="match status" value="1"/>
</dbReference>
<evidence type="ECO:0000313" key="3">
    <source>
        <dbReference type="Proteomes" id="UP001231941"/>
    </source>
</evidence>
<dbReference type="PANTHER" id="PTHR39328">
    <property type="entry name" value="BLL2871 PROTEIN"/>
    <property type="match status" value="1"/>
</dbReference>
<sequence length="294" mass="31965">MKNKDQIVATFSIVGFDPKTKELGIAVQSKFLGVGAVVPWAKAGVGAIATQSFANTSYGPKGLDLMASGKSAQETLDLLVSDDEERGSRQAGIVDANGNAATFTGDDCYDWAGGFAGPNVAVQGNILVNEKTVEMMVETFNNSEGELSERLLTALDAGQNAGGDSRGKQSAALLVVKEKGGYAGFNDRYIDLRVDDHPEPIKELIRLHKLQQLYFSKTKANHILEIKGKIKEELTSLLSKLNYLSSKEVSDVQLNQAFKTFIHTENFEERDLGNGKIDKEVLEFMKSKVGQLKN</sequence>